<evidence type="ECO:0000256" key="4">
    <source>
        <dbReference type="PIRSR" id="PIRSR640255-1"/>
    </source>
</evidence>
<dbReference type="Pfam" id="PF01223">
    <property type="entry name" value="Endonuclease_NS"/>
    <property type="match status" value="1"/>
</dbReference>
<dbReference type="Gene3D" id="3.40.570.10">
    <property type="entry name" value="Extracellular Endonuclease, subunit A"/>
    <property type="match status" value="1"/>
</dbReference>
<evidence type="ECO:0000259" key="7">
    <source>
        <dbReference type="SMART" id="SM00892"/>
    </source>
</evidence>
<evidence type="ECO:0000256" key="6">
    <source>
        <dbReference type="SAM" id="SignalP"/>
    </source>
</evidence>
<dbReference type="InterPro" id="IPR044925">
    <property type="entry name" value="His-Me_finger_sf"/>
</dbReference>
<feature type="signal peptide" evidence="6">
    <location>
        <begin position="1"/>
        <end position="25"/>
    </location>
</feature>
<feature type="active site" description="Proton acceptor" evidence="4">
    <location>
        <position position="245"/>
    </location>
</feature>
<feature type="binding site" evidence="5">
    <location>
        <position position="275"/>
    </location>
    <ligand>
        <name>Mg(2+)</name>
        <dbReference type="ChEBI" id="CHEBI:18420"/>
        <note>catalytic</note>
    </ligand>
</feature>
<dbReference type="GO" id="GO:0005634">
    <property type="term" value="C:nucleus"/>
    <property type="evidence" value="ECO:0007669"/>
    <property type="project" value="TreeGrafter"/>
</dbReference>
<organism evidence="8 9">
    <name type="scientific">Psylliodes chrysocephalus</name>
    <dbReference type="NCBI Taxonomy" id="3402493"/>
    <lineage>
        <taxon>Eukaryota</taxon>
        <taxon>Metazoa</taxon>
        <taxon>Ecdysozoa</taxon>
        <taxon>Arthropoda</taxon>
        <taxon>Hexapoda</taxon>
        <taxon>Insecta</taxon>
        <taxon>Pterygota</taxon>
        <taxon>Neoptera</taxon>
        <taxon>Endopterygota</taxon>
        <taxon>Coleoptera</taxon>
        <taxon>Polyphaga</taxon>
        <taxon>Cucujiformia</taxon>
        <taxon>Chrysomeloidea</taxon>
        <taxon>Chrysomelidae</taxon>
        <taxon>Galerucinae</taxon>
        <taxon>Alticini</taxon>
        <taxon>Psylliodes</taxon>
    </lineage>
</organism>
<reference evidence="8" key="1">
    <citation type="submission" date="2022-01" db="EMBL/GenBank/DDBJ databases">
        <authorList>
            <person name="King R."/>
        </authorList>
    </citation>
    <scope>NUCLEOTIDE SEQUENCE</scope>
</reference>
<feature type="domain" description="DNA/RNA non-specific endonuclease/pyrophosphatase/phosphodiesterase" evidence="7">
    <location>
        <begin position="159"/>
        <end position="405"/>
    </location>
</feature>
<keyword evidence="2" id="KW-0540">Nuclease</keyword>
<dbReference type="FunFam" id="3.40.570.10:FF:000007">
    <property type="entry name" value="Alkaline nuclease"/>
    <property type="match status" value="1"/>
</dbReference>
<keyword evidence="5" id="KW-0479">Metal-binding</keyword>
<proteinExistence type="inferred from homology"/>
<comment type="similarity">
    <text evidence="1">Belongs to the DNA/RNA non-specific endonuclease family.</text>
</comment>
<keyword evidence="6" id="KW-0732">Signal</keyword>
<dbReference type="InterPro" id="IPR001604">
    <property type="entry name" value="Endo_G_ENPP1-like_dom"/>
</dbReference>
<dbReference type="SUPFAM" id="SSF54060">
    <property type="entry name" value="His-Me finger endonucleases"/>
    <property type="match status" value="1"/>
</dbReference>
<name>A0A9P0D755_9CUCU</name>
<keyword evidence="9" id="KW-1185">Reference proteome</keyword>
<evidence type="ECO:0000313" key="8">
    <source>
        <dbReference type="EMBL" id="CAH1111467.1"/>
    </source>
</evidence>
<dbReference type="Proteomes" id="UP001153636">
    <property type="component" value="Chromosome 6"/>
</dbReference>
<keyword evidence="3" id="KW-0378">Hydrolase</keyword>
<dbReference type="SMART" id="SM00892">
    <property type="entry name" value="Endonuclease_NS"/>
    <property type="match status" value="1"/>
</dbReference>
<accession>A0A9P0D755</accession>
<dbReference type="GO" id="GO:0004521">
    <property type="term" value="F:RNA endonuclease activity"/>
    <property type="evidence" value="ECO:0007669"/>
    <property type="project" value="TreeGrafter"/>
</dbReference>
<dbReference type="GO" id="GO:0003676">
    <property type="term" value="F:nucleic acid binding"/>
    <property type="evidence" value="ECO:0007669"/>
    <property type="project" value="InterPro"/>
</dbReference>
<evidence type="ECO:0000256" key="5">
    <source>
        <dbReference type="PIRSR" id="PIRSR640255-2"/>
    </source>
</evidence>
<dbReference type="GO" id="GO:0006309">
    <property type="term" value="P:apoptotic DNA fragmentation"/>
    <property type="evidence" value="ECO:0007669"/>
    <property type="project" value="TreeGrafter"/>
</dbReference>
<evidence type="ECO:0000256" key="3">
    <source>
        <dbReference type="ARBA" id="ARBA00022759"/>
    </source>
</evidence>
<protein>
    <recommendedName>
        <fullName evidence="7">DNA/RNA non-specific endonuclease/pyrophosphatase/phosphodiesterase domain-containing protein</fullName>
    </recommendedName>
</protein>
<dbReference type="GO" id="GO:0046872">
    <property type="term" value="F:metal ion binding"/>
    <property type="evidence" value="ECO:0007669"/>
    <property type="project" value="UniProtKB-KW"/>
</dbReference>
<evidence type="ECO:0000313" key="9">
    <source>
        <dbReference type="Proteomes" id="UP001153636"/>
    </source>
</evidence>
<dbReference type="AlphaFoldDB" id="A0A9P0D755"/>
<dbReference type="InterPro" id="IPR040255">
    <property type="entry name" value="Non-specific_endonuclease"/>
</dbReference>
<dbReference type="PANTHER" id="PTHR13966:SF19">
    <property type="entry name" value="NUCLEASE EXOG, MITOCHONDRIAL"/>
    <property type="match status" value="1"/>
</dbReference>
<dbReference type="PANTHER" id="PTHR13966">
    <property type="entry name" value="ENDONUCLEASE RELATED"/>
    <property type="match status" value="1"/>
</dbReference>
<feature type="chain" id="PRO_5040188894" description="DNA/RNA non-specific endonuclease/pyrophosphatase/phosphodiesterase domain-containing protein" evidence="6">
    <location>
        <begin position="26"/>
        <end position="424"/>
    </location>
</feature>
<dbReference type="GO" id="GO:0005743">
    <property type="term" value="C:mitochondrial inner membrane"/>
    <property type="evidence" value="ECO:0007669"/>
    <property type="project" value="TreeGrafter"/>
</dbReference>
<sequence>MHYKMKPHINFLFPLLLLYIHFGHLATLKANKGCHIDSFKTRAPLLIYHETATLIYPEYNNKTNFFAGEILDITCPGARILSGGEQLTSLTTITCIDKEKFLVNGKTTKWSQIMCSNDVNPDIQEIKYNELSEDDPNINCNDANLKIIKIGFKLTTDRFVDLIDVCFDSKIKLARYSFAKVIPNVEYRARNVSRPGFRQDDLFYRMGRSLRMIYRNNQATINAIVNLVDNSTKYVNGRTFLNRGHLAPRADFFFEAQQRATFRYINVAPQWSTFNGGNWNIMEADVRNYVSKNNVLLHTWTGIYGISTLQNEYTENFEKLYLYIDDNDRRNSPALPVPAVFWKLLYDPVNQKGIVLVGHNNPYEEINNQGQKICDRDVSGSVSWLNWDKHNVARGYSYACRTDDNKFLNLIFEIPKFIGVDLLN</sequence>
<dbReference type="GO" id="GO:0000014">
    <property type="term" value="F:single-stranded DNA endodeoxyribonuclease activity"/>
    <property type="evidence" value="ECO:0007669"/>
    <property type="project" value="TreeGrafter"/>
</dbReference>
<keyword evidence="3" id="KW-0255">Endonuclease</keyword>
<evidence type="ECO:0000256" key="2">
    <source>
        <dbReference type="ARBA" id="ARBA00022722"/>
    </source>
</evidence>
<dbReference type="EMBL" id="OV651818">
    <property type="protein sequence ID" value="CAH1111467.1"/>
    <property type="molecule type" value="Genomic_DNA"/>
</dbReference>
<dbReference type="InterPro" id="IPR044929">
    <property type="entry name" value="DNA/RNA_non-sp_Endonuclease_sf"/>
</dbReference>
<dbReference type="OrthoDB" id="5960141at2759"/>
<evidence type="ECO:0000256" key="1">
    <source>
        <dbReference type="ARBA" id="ARBA00010052"/>
    </source>
</evidence>
<gene>
    <name evidence="8" type="ORF">PSYICH_LOCUS12506</name>
</gene>